<comment type="similarity">
    <text evidence="1">Belongs to the carnitine/choline acetyltransferase family.</text>
</comment>
<dbReference type="Pfam" id="PF00755">
    <property type="entry name" value="Carn_acyltransf"/>
    <property type="match status" value="1"/>
</dbReference>
<dbReference type="InterPro" id="IPR000542">
    <property type="entry name" value="Carn_acyl_trans"/>
</dbReference>
<comment type="caution">
    <text evidence="11">The sequence shown here is derived from an EMBL/GenBank/DDBJ whole genome shotgun (WGS) entry which is preliminary data.</text>
</comment>
<keyword evidence="12" id="KW-1185">Reference proteome</keyword>
<gene>
    <name evidence="11" type="ORF">QTO34_006248</name>
</gene>
<dbReference type="Gene3D" id="3.30.559.70">
    <property type="entry name" value="Choline/Carnitine o-acyltransferase, domain 2"/>
    <property type="match status" value="1"/>
</dbReference>
<comment type="function">
    <text evidence="5">Catalyzes the reversible synthesis of acetylcholine (ACh) from acetyl CoA and choline at cholinergic synapses.</text>
</comment>
<keyword evidence="3" id="KW-0530">Neurotransmitter biosynthesis</keyword>
<dbReference type="PANTHER" id="PTHR22589:SF14">
    <property type="entry name" value="CHOLINE O-ACETYLTRANSFERASE"/>
    <property type="match status" value="1"/>
</dbReference>
<proteinExistence type="inferred from homology"/>
<dbReference type="InterPro" id="IPR042231">
    <property type="entry name" value="Cho/carn_acyl_trans_2"/>
</dbReference>
<keyword evidence="2" id="KW-0808">Transferase</keyword>
<evidence type="ECO:0000256" key="7">
    <source>
        <dbReference type="ARBA" id="ARBA00040495"/>
    </source>
</evidence>
<evidence type="ECO:0000256" key="2">
    <source>
        <dbReference type="ARBA" id="ARBA00022679"/>
    </source>
</evidence>
<organism evidence="11 12">
    <name type="scientific">Cnephaeus nilssonii</name>
    <name type="common">Northern bat</name>
    <name type="synonym">Eptesicus nilssonii</name>
    <dbReference type="NCBI Taxonomy" id="3371016"/>
    <lineage>
        <taxon>Eukaryota</taxon>
        <taxon>Metazoa</taxon>
        <taxon>Chordata</taxon>
        <taxon>Craniata</taxon>
        <taxon>Vertebrata</taxon>
        <taxon>Euteleostomi</taxon>
        <taxon>Mammalia</taxon>
        <taxon>Eutheria</taxon>
        <taxon>Laurasiatheria</taxon>
        <taxon>Chiroptera</taxon>
        <taxon>Yangochiroptera</taxon>
        <taxon>Vespertilionidae</taxon>
        <taxon>Cnephaeus</taxon>
    </lineage>
</organism>
<dbReference type="AlphaFoldDB" id="A0AA40HN93"/>
<sequence>MFFSGDKGLKKGSPPVARAPAWSRRAVCGGQGRHCGVVCEHSPFDGIVLVQCAEHLLKHMMSSKKLVRADSVSELPAPRRLRWKCSPVIQGFLASSAEKLQRIVKNLDFVVYKFDNYGKTFIKQQKCSPDAFIQVALQLAFYR</sequence>
<keyword evidence="4" id="KW-0012">Acyltransferase</keyword>
<evidence type="ECO:0000256" key="9">
    <source>
        <dbReference type="PIRSR" id="PIRSR600542-1"/>
    </source>
</evidence>
<dbReference type="PANTHER" id="PTHR22589">
    <property type="entry name" value="CARNITINE O-ACYLTRANSFERASE"/>
    <property type="match status" value="1"/>
</dbReference>
<comment type="catalytic activity">
    <reaction evidence="8">
        <text>choline + acetyl-CoA = acetylcholine + CoA</text>
        <dbReference type="Rhea" id="RHEA:18821"/>
        <dbReference type="ChEBI" id="CHEBI:15354"/>
        <dbReference type="ChEBI" id="CHEBI:15355"/>
        <dbReference type="ChEBI" id="CHEBI:57287"/>
        <dbReference type="ChEBI" id="CHEBI:57288"/>
        <dbReference type="EC" id="2.3.1.6"/>
    </reaction>
</comment>
<dbReference type="SUPFAM" id="SSF52777">
    <property type="entry name" value="CoA-dependent acyltransferases"/>
    <property type="match status" value="2"/>
</dbReference>
<feature type="domain" description="Choline/carnitine acyltransferase" evidence="10">
    <location>
        <begin position="34"/>
        <end position="143"/>
    </location>
</feature>
<dbReference type="Proteomes" id="UP001177744">
    <property type="component" value="Unassembled WGS sequence"/>
</dbReference>
<dbReference type="GO" id="GO:0005737">
    <property type="term" value="C:cytoplasm"/>
    <property type="evidence" value="ECO:0007669"/>
    <property type="project" value="TreeGrafter"/>
</dbReference>
<dbReference type="GO" id="GO:0004102">
    <property type="term" value="F:choline O-acetyltransferase activity"/>
    <property type="evidence" value="ECO:0007669"/>
    <property type="project" value="UniProtKB-EC"/>
</dbReference>
<evidence type="ECO:0000259" key="10">
    <source>
        <dbReference type="Pfam" id="PF00755"/>
    </source>
</evidence>
<protein>
    <recommendedName>
        <fullName evidence="7">Choline O-acetyltransferase</fullName>
        <ecNumber evidence="6">2.3.1.6</ecNumber>
    </recommendedName>
</protein>
<dbReference type="InterPro" id="IPR039551">
    <property type="entry name" value="Cho/carn_acyl_trans"/>
</dbReference>
<dbReference type="EC" id="2.3.1.6" evidence="6"/>
<evidence type="ECO:0000256" key="6">
    <source>
        <dbReference type="ARBA" id="ARBA00039091"/>
    </source>
</evidence>
<accession>A0AA40HN93</accession>
<dbReference type="Gene3D" id="3.30.559.10">
    <property type="entry name" value="Chloramphenicol acetyltransferase-like domain"/>
    <property type="match status" value="1"/>
</dbReference>
<dbReference type="GO" id="GO:0008292">
    <property type="term" value="P:acetylcholine biosynthetic process"/>
    <property type="evidence" value="ECO:0007669"/>
    <property type="project" value="TreeGrafter"/>
</dbReference>
<dbReference type="GO" id="GO:0045202">
    <property type="term" value="C:synapse"/>
    <property type="evidence" value="ECO:0007669"/>
    <property type="project" value="GOC"/>
</dbReference>
<evidence type="ECO:0000256" key="4">
    <source>
        <dbReference type="ARBA" id="ARBA00023315"/>
    </source>
</evidence>
<evidence type="ECO:0000256" key="1">
    <source>
        <dbReference type="ARBA" id="ARBA00005232"/>
    </source>
</evidence>
<dbReference type="EMBL" id="JAULJE010000016">
    <property type="protein sequence ID" value="KAK1333860.1"/>
    <property type="molecule type" value="Genomic_DNA"/>
</dbReference>
<feature type="active site" description="Proton acceptor" evidence="9">
    <location>
        <position position="41"/>
    </location>
</feature>
<evidence type="ECO:0000313" key="12">
    <source>
        <dbReference type="Proteomes" id="UP001177744"/>
    </source>
</evidence>
<evidence type="ECO:0000256" key="8">
    <source>
        <dbReference type="ARBA" id="ARBA00048143"/>
    </source>
</evidence>
<evidence type="ECO:0000313" key="11">
    <source>
        <dbReference type="EMBL" id="KAK1333860.1"/>
    </source>
</evidence>
<reference evidence="11" key="1">
    <citation type="submission" date="2023-06" db="EMBL/GenBank/DDBJ databases">
        <title>Reference genome for the Northern bat (Eptesicus nilssonii), a most northern bat species.</title>
        <authorList>
            <person name="Laine V.N."/>
            <person name="Pulliainen A.T."/>
            <person name="Lilley T.M."/>
        </authorList>
    </citation>
    <scope>NUCLEOTIDE SEQUENCE</scope>
    <source>
        <strain evidence="11">BLF_Eptnil</strain>
        <tissue evidence="11">Kidney</tissue>
    </source>
</reference>
<evidence type="ECO:0000256" key="5">
    <source>
        <dbReference type="ARBA" id="ARBA00037088"/>
    </source>
</evidence>
<dbReference type="GO" id="GO:0007274">
    <property type="term" value="P:neuromuscular synaptic transmission"/>
    <property type="evidence" value="ECO:0007669"/>
    <property type="project" value="TreeGrafter"/>
</dbReference>
<dbReference type="InterPro" id="IPR023213">
    <property type="entry name" value="CAT-like_dom_sf"/>
</dbReference>
<dbReference type="GO" id="GO:0043005">
    <property type="term" value="C:neuron projection"/>
    <property type="evidence" value="ECO:0007669"/>
    <property type="project" value="TreeGrafter"/>
</dbReference>
<name>A0AA40HN93_CNENI</name>
<evidence type="ECO:0000256" key="3">
    <source>
        <dbReference type="ARBA" id="ARBA00022979"/>
    </source>
</evidence>